<gene>
    <name evidence="23" type="ORF">RIMI_LOCUS5826440</name>
</gene>
<reference evidence="23" key="1">
    <citation type="submission" date="2023-07" db="EMBL/GenBank/DDBJ databases">
        <authorList>
            <person name="Stuckert A."/>
        </authorList>
    </citation>
    <scope>NUCLEOTIDE SEQUENCE</scope>
</reference>
<dbReference type="Pfam" id="PF07714">
    <property type="entry name" value="PK_Tyr_Ser-Thr"/>
    <property type="match status" value="1"/>
</dbReference>
<dbReference type="InterPro" id="IPR050122">
    <property type="entry name" value="RTK"/>
</dbReference>
<evidence type="ECO:0000256" key="18">
    <source>
        <dbReference type="PROSITE-ProRule" id="PRU10141"/>
    </source>
</evidence>
<sequence length="877" mass="98800">MCVRFSNSTESASVHLFVKDPSNYWNALHGYHINLYEGQDVLIPCLLTDPSVPDSAVSFVPTTNFEKKLNISFDAKKGFTIWDVQLDLNGNIFTCSAEVNGTTKNSNRVKIYVRKKPIIPSVFLRSHENIRIQGEDFIVTCIATSNVKSTLITWVHNTAKITQRQPEDIDTVDDVWTKTSNLTIANVTFKDSGNYTCSAQNDGGSNSTSASLQVIEKAFVNVSSSQNRSHTLFKGGTIQLIVDIEAYPIQLSWKWLHNNTGNIKNVSPLSKCEDKEPYRRRCILTLNRLNEKESGTYTFFINNSEASASLSFKILLYSPPIVDINTVNGTQEIRCISQGYKLPTIEWFQCFDMSCSDEEKVPLRGEQSQDIQENQVISVMRPSDIPSNITIFCTATNNAGTTSAKMLFTNIQPTLSQSRTEPQQFSPMMIAVAVFGVFFLLLSAFFFYKYKQKPKYEVRWQMVQMSDGNQYICIDPTQLPYNERWEFPRANLQFGKTIGAGAFGKVMEATAFGMGKDDSALRVAVKMLKPSAHTDEKEALMSELKILSHLGHHGNIVNLLGACTSGGPILVITEYCQHGDLLNFLRRKAEIMNNNFTAGLANSSGDYKNMAVDRKYLGSDSGLGSKCKDNYIDMKPISTNMGTAPENPLVVEEDMDDHLPLDLHDLLNFSLQVAQGMSFLASKNPLAINQLRKRQCIHRDVAARNVLITHGRLAKICDFGLARDIENDSNYVVKGNARLPVKWMAPESIFDCIYTVQSDVWSYGILLWEIFSLGRSPYPGVIVNRKFYKMIKDGCKMDCPDYAPLDLYRLMKECWDLEPTRRPTFNQISDLINRQMNLLTNQDYANILQGQQEEDCADTKCADSQQPLMKGNNYQFC</sequence>
<dbReference type="EC" id="2.7.10.1" evidence="2"/>
<dbReference type="Gene3D" id="2.60.40.10">
    <property type="entry name" value="Immunoglobulins"/>
    <property type="match status" value="4"/>
</dbReference>
<feature type="domain" description="Ig-like" evidence="22">
    <location>
        <begin position="120"/>
        <end position="213"/>
    </location>
</feature>
<evidence type="ECO:0000256" key="2">
    <source>
        <dbReference type="ARBA" id="ARBA00011902"/>
    </source>
</evidence>
<evidence type="ECO:0000256" key="7">
    <source>
        <dbReference type="ARBA" id="ARBA00022741"/>
    </source>
</evidence>
<organism evidence="23 24">
    <name type="scientific">Ranitomeya imitator</name>
    <name type="common">mimic poison frog</name>
    <dbReference type="NCBI Taxonomy" id="111125"/>
    <lineage>
        <taxon>Eukaryota</taxon>
        <taxon>Metazoa</taxon>
        <taxon>Chordata</taxon>
        <taxon>Craniata</taxon>
        <taxon>Vertebrata</taxon>
        <taxon>Euteleostomi</taxon>
        <taxon>Amphibia</taxon>
        <taxon>Batrachia</taxon>
        <taxon>Anura</taxon>
        <taxon>Neobatrachia</taxon>
        <taxon>Hyloidea</taxon>
        <taxon>Dendrobatidae</taxon>
        <taxon>Dendrobatinae</taxon>
        <taxon>Ranitomeya</taxon>
    </lineage>
</organism>
<evidence type="ECO:0000256" key="6">
    <source>
        <dbReference type="ARBA" id="ARBA00022737"/>
    </source>
</evidence>
<protein>
    <recommendedName>
        <fullName evidence="2">receptor protein-tyrosine kinase</fullName>
        <ecNumber evidence="2">2.7.10.1</ecNumber>
    </recommendedName>
</protein>
<comment type="similarity">
    <text evidence="19">Belongs to the protein kinase superfamily. Tyr protein kinase family. CSF-1/PDGF receptor subfamily.</text>
</comment>
<dbReference type="SMART" id="SM00409">
    <property type="entry name" value="IG"/>
    <property type="match status" value="3"/>
</dbReference>
<dbReference type="Pfam" id="PF25305">
    <property type="entry name" value="Ig_PDGFR_d4"/>
    <property type="match status" value="1"/>
</dbReference>
<dbReference type="PROSITE" id="PS00109">
    <property type="entry name" value="PROTEIN_KINASE_TYR"/>
    <property type="match status" value="1"/>
</dbReference>
<keyword evidence="12" id="KW-0829">Tyrosine-protein kinase</keyword>
<dbReference type="PIRSF" id="PIRSF500947">
    <property type="entry name" value="CSF-1_receptor"/>
    <property type="match status" value="1"/>
</dbReference>
<keyword evidence="24" id="KW-1185">Reference proteome</keyword>
<proteinExistence type="inferred from homology"/>
<evidence type="ECO:0000313" key="23">
    <source>
        <dbReference type="EMBL" id="CAJ0934202.1"/>
    </source>
</evidence>
<dbReference type="PROSITE" id="PS00107">
    <property type="entry name" value="PROTEIN_KINASE_ATP"/>
    <property type="match status" value="1"/>
</dbReference>
<evidence type="ECO:0000256" key="16">
    <source>
        <dbReference type="ARBA" id="ARBA00023319"/>
    </source>
</evidence>
<dbReference type="SUPFAM" id="SSF56112">
    <property type="entry name" value="Protein kinase-like (PK-like)"/>
    <property type="match status" value="1"/>
</dbReference>
<dbReference type="PROSITE" id="PS50011">
    <property type="entry name" value="PROTEIN_KINASE_DOM"/>
    <property type="match status" value="1"/>
</dbReference>
<dbReference type="Gene3D" id="1.10.510.10">
    <property type="entry name" value="Transferase(Phosphotransferase) domain 1"/>
    <property type="match status" value="1"/>
</dbReference>
<dbReference type="Gene3D" id="3.30.200.20">
    <property type="entry name" value="Phosphorylase Kinase, domain 1"/>
    <property type="match status" value="1"/>
</dbReference>
<dbReference type="SMART" id="SM00408">
    <property type="entry name" value="IGc2"/>
    <property type="match status" value="1"/>
</dbReference>
<dbReference type="PANTHER" id="PTHR24416:SF47">
    <property type="entry name" value="MACROPHAGE COLONY-STIMULATING FACTOR 1 RECEPTOR"/>
    <property type="match status" value="1"/>
</dbReference>
<dbReference type="Pfam" id="PF21339">
    <property type="entry name" value="VEGFR-1-like_Ig-like"/>
    <property type="match status" value="1"/>
</dbReference>
<dbReference type="PROSITE" id="PS50835">
    <property type="entry name" value="IG_LIKE"/>
    <property type="match status" value="1"/>
</dbReference>
<dbReference type="InterPro" id="IPR001245">
    <property type="entry name" value="Ser-Thr/Tyr_kinase_cat_dom"/>
</dbReference>
<evidence type="ECO:0000256" key="4">
    <source>
        <dbReference type="ARBA" id="ARBA00022679"/>
    </source>
</evidence>
<evidence type="ECO:0000256" key="9">
    <source>
        <dbReference type="ARBA" id="ARBA00022840"/>
    </source>
</evidence>
<dbReference type="SMART" id="SM00219">
    <property type="entry name" value="TyrKc"/>
    <property type="match status" value="1"/>
</dbReference>
<dbReference type="PROSITE" id="PS00240">
    <property type="entry name" value="RECEPTOR_TYR_KIN_III"/>
    <property type="match status" value="1"/>
</dbReference>
<dbReference type="InterPro" id="IPR020635">
    <property type="entry name" value="Tyr_kinase_cat_dom"/>
</dbReference>
<dbReference type="SUPFAM" id="SSF48726">
    <property type="entry name" value="Immunoglobulin"/>
    <property type="match status" value="3"/>
</dbReference>
<dbReference type="InterPro" id="IPR003598">
    <property type="entry name" value="Ig_sub2"/>
</dbReference>
<evidence type="ECO:0000256" key="13">
    <source>
        <dbReference type="ARBA" id="ARBA00023157"/>
    </source>
</evidence>
<feature type="transmembrane region" description="Helical" evidence="20">
    <location>
        <begin position="425"/>
        <end position="448"/>
    </location>
</feature>
<dbReference type="PANTHER" id="PTHR24416">
    <property type="entry name" value="TYROSINE-PROTEIN KINASE RECEPTOR"/>
    <property type="match status" value="1"/>
</dbReference>
<keyword evidence="6" id="KW-0677">Repeat</keyword>
<evidence type="ECO:0000313" key="24">
    <source>
        <dbReference type="Proteomes" id="UP001176940"/>
    </source>
</evidence>
<keyword evidence="10 20" id="KW-1133">Transmembrane helix</keyword>
<dbReference type="InterPro" id="IPR000719">
    <property type="entry name" value="Prot_kinase_dom"/>
</dbReference>
<evidence type="ECO:0000256" key="11">
    <source>
        <dbReference type="ARBA" id="ARBA00023136"/>
    </source>
</evidence>
<evidence type="ECO:0000256" key="8">
    <source>
        <dbReference type="ARBA" id="ARBA00022777"/>
    </source>
</evidence>
<keyword evidence="11 20" id="KW-0472">Membrane</keyword>
<evidence type="ECO:0000256" key="15">
    <source>
        <dbReference type="ARBA" id="ARBA00023180"/>
    </source>
</evidence>
<dbReference type="Pfam" id="PF13927">
    <property type="entry name" value="Ig_3"/>
    <property type="match status" value="1"/>
</dbReference>
<keyword evidence="14 19" id="KW-0675">Receptor</keyword>
<keyword evidence="15" id="KW-0325">Glycoprotein</keyword>
<dbReference type="InterPro" id="IPR030658">
    <property type="entry name" value="CSF-1_receptor"/>
</dbReference>
<dbReference type="InterPro" id="IPR003599">
    <property type="entry name" value="Ig_sub"/>
</dbReference>
<keyword evidence="16 19" id="KW-0393">Immunoglobulin domain</keyword>
<evidence type="ECO:0000256" key="14">
    <source>
        <dbReference type="ARBA" id="ARBA00023170"/>
    </source>
</evidence>
<dbReference type="InterPro" id="IPR013783">
    <property type="entry name" value="Ig-like_fold"/>
</dbReference>
<keyword evidence="7 18" id="KW-0547">Nucleotide-binding</keyword>
<accession>A0ABN9L889</accession>
<dbReference type="InterPro" id="IPR001824">
    <property type="entry name" value="Tyr_kinase_rcpt_3_CS"/>
</dbReference>
<evidence type="ECO:0000256" key="3">
    <source>
        <dbReference type="ARBA" id="ARBA00022553"/>
    </source>
</evidence>
<evidence type="ECO:0000256" key="5">
    <source>
        <dbReference type="ARBA" id="ARBA00022692"/>
    </source>
</evidence>
<dbReference type="InterPro" id="IPR007110">
    <property type="entry name" value="Ig-like_dom"/>
</dbReference>
<name>A0ABN9L889_9NEOB</name>
<comment type="subcellular location">
    <subcellularLocation>
        <location evidence="1 19">Membrane</location>
        <topology evidence="1 19">Single-pass type I membrane protein</topology>
    </subcellularLocation>
</comment>
<dbReference type="InterPro" id="IPR036179">
    <property type="entry name" value="Ig-like_dom_sf"/>
</dbReference>
<evidence type="ECO:0000256" key="12">
    <source>
        <dbReference type="ARBA" id="ARBA00023137"/>
    </source>
</evidence>
<feature type="binding site" evidence="18">
    <location>
        <position position="526"/>
    </location>
    <ligand>
        <name>ATP</name>
        <dbReference type="ChEBI" id="CHEBI:30616"/>
    </ligand>
</feature>
<evidence type="ECO:0000256" key="19">
    <source>
        <dbReference type="RuleBase" id="RU000311"/>
    </source>
</evidence>
<dbReference type="InterPro" id="IPR011009">
    <property type="entry name" value="Kinase-like_dom_sf"/>
</dbReference>
<evidence type="ECO:0000256" key="20">
    <source>
        <dbReference type="SAM" id="Phobius"/>
    </source>
</evidence>
<comment type="catalytic activity">
    <reaction evidence="17">
        <text>L-tyrosyl-[protein] + ATP = O-phospho-L-tyrosyl-[protein] + ADP + H(+)</text>
        <dbReference type="Rhea" id="RHEA:10596"/>
        <dbReference type="Rhea" id="RHEA-COMP:10136"/>
        <dbReference type="Rhea" id="RHEA-COMP:20101"/>
        <dbReference type="ChEBI" id="CHEBI:15378"/>
        <dbReference type="ChEBI" id="CHEBI:30616"/>
        <dbReference type="ChEBI" id="CHEBI:46858"/>
        <dbReference type="ChEBI" id="CHEBI:61978"/>
        <dbReference type="ChEBI" id="CHEBI:456216"/>
        <dbReference type="EC" id="2.7.10.1"/>
    </reaction>
</comment>
<dbReference type="PIRSF" id="PIRSF000615">
    <property type="entry name" value="TyrPK_CSF1-R"/>
    <property type="match status" value="1"/>
</dbReference>
<comment type="caution">
    <text evidence="23">The sequence shown here is derived from an EMBL/GenBank/DDBJ whole genome shotgun (WGS) entry which is preliminary data.</text>
</comment>
<keyword evidence="8" id="KW-0418">Kinase</keyword>
<dbReference type="EMBL" id="CAUEEQ010010160">
    <property type="protein sequence ID" value="CAJ0934202.1"/>
    <property type="molecule type" value="Genomic_DNA"/>
</dbReference>
<dbReference type="InterPro" id="IPR017441">
    <property type="entry name" value="Protein_kinase_ATP_BS"/>
</dbReference>
<keyword evidence="9 18" id="KW-0067">ATP-binding</keyword>
<keyword evidence="4" id="KW-0808">Transferase</keyword>
<evidence type="ECO:0000256" key="10">
    <source>
        <dbReference type="ARBA" id="ARBA00022989"/>
    </source>
</evidence>
<feature type="domain" description="Protein kinase" evidence="21">
    <location>
        <begin position="492"/>
        <end position="839"/>
    </location>
</feature>
<dbReference type="Proteomes" id="UP001176940">
    <property type="component" value="Unassembled WGS sequence"/>
</dbReference>
<evidence type="ECO:0000259" key="21">
    <source>
        <dbReference type="PROSITE" id="PS50011"/>
    </source>
</evidence>
<keyword evidence="3" id="KW-0597">Phosphoprotein</keyword>
<keyword evidence="5 19" id="KW-0812">Transmembrane</keyword>
<evidence type="ECO:0000259" key="22">
    <source>
        <dbReference type="PROSITE" id="PS50835"/>
    </source>
</evidence>
<keyword evidence="13" id="KW-1015">Disulfide bond</keyword>
<evidence type="ECO:0000256" key="1">
    <source>
        <dbReference type="ARBA" id="ARBA00004479"/>
    </source>
</evidence>
<evidence type="ECO:0000256" key="17">
    <source>
        <dbReference type="ARBA" id="ARBA00051243"/>
    </source>
</evidence>
<dbReference type="InterPro" id="IPR008266">
    <property type="entry name" value="Tyr_kinase_AS"/>
</dbReference>